<sequence length="173" mass="18736">MISAHLRVLLALAERCLLISSLSRSVAPGLRLGFIAGAPRLLERIDPEAQVTRWAVTPLSLALACEWIESGVAEQRLAWQIEELQQRWRLAARVLGPRMPQGRAVSPHLWLDGEPPAGLAEACRQHGVEVVPAEVFAVEANPGRAVRISLAAAASRVELKRALEGIVAAWPIG</sequence>
<dbReference type="InterPro" id="IPR015421">
    <property type="entry name" value="PyrdxlP-dep_Trfase_major"/>
</dbReference>
<dbReference type="PANTHER" id="PTHR46577">
    <property type="entry name" value="HTH-TYPE TRANSCRIPTIONAL REGULATORY PROTEIN GABR"/>
    <property type="match status" value="1"/>
</dbReference>
<dbReference type="EMBL" id="JAOEET010000008">
    <property type="protein sequence ID" value="MDH0566595.1"/>
    <property type="molecule type" value="Genomic_DNA"/>
</dbReference>
<organism evidence="2 3">
    <name type="scientific">Ectopseudomonas oleovorans</name>
    <name type="common">Pseudomonas oleovorans</name>
    <dbReference type="NCBI Taxonomy" id="301"/>
    <lineage>
        <taxon>Bacteria</taxon>
        <taxon>Pseudomonadati</taxon>
        <taxon>Pseudomonadota</taxon>
        <taxon>Gammaproteobacteria</taxon>
        <taxon>Pseudomonadales</taxon>
        <taxon>Pseudomonadaceae</taxon>
        <taxon>Ectopseudomonas</taxon>
    </lineage>
</organism>
<accession>A0AA42KBH7</accession>
<dbReference type="SUPFAM" id="SSF53383">
    <property type="entry name" value="PLP-dependent transferases"/>
    <property type="match status" value="1"/>
</dbReference>
<dbReference type="AlphaFoldDB" id="A0AA42KBH7"/>
<evidence type="ECO:0008006" key="4">
    <source>
        <dbReference type="Google" id="ProtNLM"/>
    </source>
</evidence>
<protein>
    <recommendedName>
        <fullName evidence="4">GntR family transcriptional regulator</fullName>
    </recommendedName>
</protein>
<dbReference type="Proteomes" id="UP001159292">
    <property type="component" value="Unassembled WGS sequence"/>
</dbReference>
<dbReference type="RefSeq" id="WP_004424701.1">
    <property type="nucleotide sequence ID" value="NZ_CP104579.1"/>
</dbReference>
<comment type="caution">
    <text evidence="2">The sequence shown here is derived from an EMBL/GenBank/DDBJ whole genome shotgun (WGS) entry which is preliminary data.</text>
</comment>
<dbReference type="Gene3D" id="3.40.640.10">
    <property type="entry name" value="Type I PLP-dependent aspartate aminotransferase-like (Major domain)"/>
    <property type="match status" value="1"/>
</dbReference>
<dbReference type="EMBL" id="JAOCJE010000001">
    <property type="protein sequence ID" value="MDH1338439.1"/>
    <property type="molecule type" value="Genomic_DNA"/>
</dbReference>
<dbReference type="InterPro" id="IPR015424">
    <property type="entry name" value="PyrdxlP-dep_Trfase"/>
</dbReference>
<name>A0AA42KBH7_ECTOL</name>
<dbReference type="Proteomes" id="UP001161697">
    <property type="component" value="Unassembled WGS sequence"/>
</dbReference>
<evidence type="ECO:0000313" key="1">
    <source>
        <dbReference type="EMBL" id="MDH0566595.1"/>
    </source>
</evidence>
<dbReference type="PANTHER" id="PTHR46577:SF1">
    <property type="entry name" value="HTH-TYPE TRANSCRIPTIONAL REGULATORY PROTEIN GABR"/>
    <property type="match status" value="1"/>
</dbReference>
<dbReference type="InterPro" id="IPR051446">
    <property type="entry name" value="HTH_trans_reg/aminotransferase"/>
</dbReference>
<evidence type="ECO:0000313" key="2">
    <source>
        <dbReference type="EMBL" id="MDH1338439.1"/>
    </source>
</evidence>
<evidence type="ECO:0000313" key="3">
    <source>
        <dbReference type="Proteomes" id="UP001161697"/>
    </source>
</evidence>
<proteinExistence type="predicted"/>
<gene>
    <name evidence="2" type="ORF">N5J11_04065</name>
    <name evidence="1" type="ORF">N7671_04840</name>
</gene>
<reference evidence="2" key="1">
    <citation type="submission" date="2022-09" db="EMBL/GenBank/DDBJ databases">
        <title>Intensive care unit water sources are persistently colonized with multi-drug resistant bacteria and are the site of extensive horizontal gene transfer of antibiotic resistance genes.</title>
        <authorList>
            <person name="Diorio-Toth L."/>
        </authorList>
    </citation>
    <scope>NUCLEOTIDE SEQUENCE</scope>
    <source>
        <strain evidence="2">GD03704</strain>
        <strain evidence="1">GD04000</strain>
    </source>
</reference>